<proteinExistence type="predicted"/>
<name>A0ACB5T1E6_AMBMO</name>
<comment type="caution">
    <text evidence="1">The sequence shown here is derived from an EMBL/GenBank/DDBJ whole genome shotgun (WGS) entry which is preliminary data.</text>
</comment>
<keyword evidence="2" id="KW-1185">Reference proteome</keyword>
<reference evidence="1" key="1">
    <citation type="submission" date="2023-04" db="EMBL/GenBank/DDBJ databases">
        <title>Ambrosiozyma monospora NBRC 10751.</title>
        <authorList>
            <person name="Ichikawa N."/>
            <person name="Sato H."/>
            <person name="Tonouchi N."/>
        </authorList>
    </citation>
    <scope>NUCLEOTIDE SEQUENCE</scope>
    <source>
        <strain evidence="1">NBRC 10751</strain>
    </source>
</reference>
<evidence type="ECO:0000313" key="2">
    <source>
        <dbReference type="Proteomes" id="UP001165064"/>
    </source>
</evidence>
<dbReference type="Proteomes" id="UP001165064">
    <property type="component" value="Unassembled WGS sequence"/>
</dbReference>
<evidence type="ECO:0000313" key="1">
    <source>
        <dbReference type="EMBL" id="GME79010.1"/>
    </source>
</evidence>
<accession>A0ACB5T1E6</accession>
<sequence length="406" mass="44678">MGFRLSQTNVKRSYHQASKVPSQTTNFNGCGFIHKSKMWVLRRQLRYPLGILKKNLRLNSTVHTPVKPISQKSNIPVIVGCLLSGAVGYYVSSTLQTQNTSSTTKLAELKPLKFASDDVVKQGLERISKIVSEDQITVTPGELKHHSNDNLQFFSEIVKVCHELAIPVIPFSGGTSIEGHFIPTRRGVSIDVSRMNSILKLHEDDLDVVVQPGVEWMELNEYLEPHGLMFGPDPAPGALIGGILATNASGTNAVRFGAAKDNVLSLTVVLADGTIIKTRNRPRKSSNGYNLTNLFVGSEGTLGIIVEATLKLHVKPENEVITLMNFKEISEATRTVSEIFKKGIQCNAVEFMDDRQMTAVCEMGTGGDRSWAPDHLLLLKLSAPNVSAMKETMKMKDFVMELFKLG</sequence>
<gene>
    <name evidence="1" type="ORF">Amon02_000372100</name>
</gene>
<dbReference type="EMBL" id="BSXS01002408">
    <property type="protein sequence ID" value="GME79010.1"/>
    <property type="molecule type" value="Genomic_DNA"/>
</dbReference>
<protein>
    <submittedName>
        <fullName evidence="1">Unnamed protein product</fullName>
    </submittedName>
</protein>
<organism evidence="1 2">
    <name type="scientific">Ambrosiozyma monospora</name>
    <name type="common">Yeast</name>
    <name type="synonym">Endomycopsis monosporus</name>
    <dbReference type="NCBI Taxonomy" id="43982"/>
    <lineage>
        <taxon>Eukaryota</taxon>
        <taxon>Fungi</taxon>
        <taxon>Dikarya</taxon>
        <taxon>Ascomycota</taxon>
        <taxon>Saccharomycotina</taxon>
        <taxon>Pichiomycetes</taxon>
        <taxon>Pichiales</taxon>
        <taxon>Pichiaceae</taxon>
        <taxon>Ambrosiozyma</taxon>
    </lineage>
</organism>